<keyword evidence="2" id="KW-1185">Reference proteome</keyword>
<sequence length="81" mass="8780">MGSRWRERGGEYRWLSAVRTAWAERSSPGGFRSACPGHLGRVGQDLGAAATMRVGPSVAGGARLELRDWDRGGRRPTVSEP</sequence>
<organism evidence="1 2">
    <name type="scientific">Halobellus salinus</name>
    <dbReference type="NCBI Taxonomy" id="931585"/>
    <lineage>
        <taxon>Archaea</taxon>
        <taxon>Methanobacteriati</taxon>
        <taxon>Methanobacteriota</taxon>
        <taxon>Stenosarchaea group</taxon>
        <taxon>Halobacteria</taxon>
        <taxon>Halobacteriales</taxon>
        <taxon>Haloferacaceae</taxon>
        <taxon>Halobellus</taxon>
    </lineage>
</organism>
<reference evidence="1" key="1">
    <citation type="journal article" date="2014" name="Int. J. Syst. Evol. Microbiol.">
        <title>Complete genome sequence of Corynebacterium casei LMG S-19264T (=DSM 44701T), isolated from a smear-ripened cheese.</title>
        <authorList>
            <consortium name="US DOE Joint Genome Institute (JGI-PGF)"/>
            <person name="Walter F."/>
            <person name="Albersmeier A."/>
            <person name="Kalinowski J."/>
            <person name="Ruckert C."/>
        </authorList>
    </citation>
    <scope>NUCLEOTIDE SEQUENCE</scope>
    <source>
        <strain evidence="1">JCM 14359</strain>
    </source>
</reference>
<evidence type="ECO:0000313" key="1">
    <source>
        <dbReference type="EMBL" id="GGJ06054.1"/>
    </source>
</evidence>
<gene>
    <name evidence="1" type="ORF">GCM10008995_14920</name>
</gene>
<dbReference type="Proteomes" id="UP000653099">
    <property type="component" value="Unassembled WGS sequence"/>
</dbReference>
<dbReference type="AlphaFoldDB" id="A0A830EF70"/>
<comment type="caution">
    <text evidence="1">The sequence shown here is derived from an EMBL/GenBank/DDBJ whole genome shotgun (WGS) entry which is preliminary data.</text>
</comment>
<accession>A0A830EF70</accession>
<reference evidence="1" key="2">
    <citation type="submission" date="2020-09" db="EMBL/GenBank/DDBJ databases">
        <authorList>
            <person name="Sun Q."/>
            <person name="Ohkuma M."/>
        </authorList>
    </citation>
    <scope>NUCLEOTIDE SEQUENCE</scope>
    <source>
        <strain evidence="1">JCM 14359</strain>
    </source>
</reference>
<name>A0A830EF70_9EURY</name>
<protein>
    <submittedName>
        <fullName evidence="1">Uncharacterized protein</fullName>
    </submittedName>
</protein>
<proteinExistence type="predicted"/>
<evidence type="ECO:0000313" key="2">
    <source>
        <dbReference type="Proteomes" id="UP000653099"/>
    </source>
</evidence>
<dbReference type="EMBL" id="BMOC01000007">
    <property type="protein sequence ID" value="GGJ06054.1"/>
    <property type="molecule type" value="Genomic_DNA"/>
</dbReference>